<dbReference type="InterPro" id="IPR002165">
    <property type="entry name" value="Plexin_repeat"/>
</dbReference>
<feature type="compositionally biased region" description="Polar residues" evidence="7">
    <location>
        <begin position="1084"/>
        <end position="1095"/>
    </location>
</feature>
<dbReference type="PANTHER" id="PTHR11036">
    <property type="entry name" value="SEMAPHORIN"/>
    <property type="match status" value="1"/>
</dbReference>
<evidence type="ECO:0000256" key="4">
    <source>
        <dbReference type="ARBA" id="ARBA00023157"/>
    </source>
</evidence>
<evidence type="ECO:0000313" key="12">
    <source>
        <dbReference type="Proteomes" id="UP000009022"/>
    </source>
</evidence>
<dbReference type="AlphaFoldDB" id="B3RQE7"/>
<dbReference type="eggNOG" id="KOG3611">
    <property type="taxonomic scope" value="Eukaryota"/>
</dbReference>
<proteinExistence type="inferred from homology"/>
<dbReference type="STRING" id="10228.B3RQE7"/>
<feature type="domain" description="Sema" evidence="10">
    <location>
        <begin position="1"/>
        <end position="451"/>
    </location>
</feature>
<comment type="similarity">
    <text evidence="2">Belongs to the semaphorin family.</text>
</comment>
<dbReference type="PROSITE" id="PS51004">
    <property type="entry name" value="SEMA"/>
    <property type="match status" value="1"/>
</dbReference>
<dbReference type="InterPro" id="IPR027231">
    <property type="entry name" value="Semaphorin"/>
</dbReference>
<feature type="compositionally biased region" description="Polar residues" evidence="7">
    <location>
        <begin position="1029"/>
        <end position="1047"/>
    </location>
</feature>
<keyword evidence="4" id="KW-1015">Disulfide bond</keyword>
<keyword evidence="12" id="KW-1185">Reference proteome</keyword>
<evidence type="ECO:0000256" key="2">
    <source>
        <dbReference type="ARBA" id="ARBA00009492"/>
    </source>
</evidence>
<feature type="compositionally biased region" description="Polar residues" evidence="7">
    <location>
        <begin position="1118"/>
        <end position="1139"/>
    </location>
</feature>
<dbReference type="InterPro" id="IPR015943">
    <property type="entry name" value="WD40/YVTN_repeat-like_dom_sf"/>
</dbReference>
<dbReference type="SMART" id="SM00423">
    <property type="entry name" value="PSI"/>
    <property type="match status" value="1"/>
</dbReference>
<evidence type="ECO:0000313" key="11">
    <source>
        <dbReference type="EMBL" id="EDV28332.1"/>
    </source>
</evidence>
<feature type="compositionally biased region" description="Polar residues" evidence="7">
    <location>
        <begin position="964"/>
        <end position="985"/>
    </location>
</feature>
<dbReference type="RefSeq" id="XP_002110166.1">
    <property type="nucleotide sequence ID" value="XM_002110130.1"/>
</dbReference>
<accession>B3RQE7</accession>
<dbReference type="KEGG" id="tad:TRIADDRAFT_53879"/>
<dbReference type="GO" id="GO:0001755">
    <property type="term" value="P:neural crest cell migration"/>
    <property type="evidence" value="ECO:0000318"/>
    <property type="project" value="GO_Central"/>
</dbReference>
<dbReference type="PhylomeDB" id="B3RQE7"/>
<dbReference type="Proteomes" id="UP000009022">
    <property type="component" value="Unassembled WGS sequence"/>
</dbReference>
<keyword evidence="5" id="KW-0325">Glycoprotein</keyword>
<dbReference type="SMART" id="SM00630">
    <property type="entry name" value="Sema"/>
    <property type="match status" value="1"/>
</dbReference>
<feature type="transmembrane region" description="Helical" evidence="8">
    <location>
        <begin position="717"/>
        <end position="741"/>
    </location>
</feature>
<dbReference type="EMBL" id="DS985242">
    <property type="protein sequence ID" value="EDV28332.1"/>
    <property type="molecule type" value="Genomic_DNA"/>
</dbReference>
<reference evidence="11 12" key="1">
    <citation type="journal article" date="2008" name="Nature">
        <title>The Trichoplax genome and the nature of placozoans.</title>
        <authorList>
            <person name="Srivastava M."/>
            <person name="Begovic E."/>
            <person name="Chapman J."/>
            <person name="Putnam N.H."/>
            <person name="Hellsten U."/>
            <person name="Kawashima T."/>
            <person name="Kuo A."/>
            <person name="Mitros T."/>
            <person name="Salamov A."/>
            <person name="Carpenter M.L."/>
            <person name="Signorovitch A.Y."/>
            <person name="Moreno M.A."/>
            <person name="Kamm K."/>
            <person name="Grimwood J."/>
            <person name="Schmutz J."/>
            <person name="Shapiro H."/>
            <person name="Grigoriev I.V."/>
            <person name="Buss L.W."/>
            <person name="Schierwater B."/>
            <person name="Dellaporta S.L."/>
            <person name="Rokhsar D.S."/>
        </authorList>
    </citation>
    <scope>NUCLEOTIDE SEQUENCE [LARGE SCALE GENOMIC DNA]</scope>
    <source>
        <strain evidence="11 12">Grell-BS-1999</strain>
    </source>
</reference>
<keyword evidence="8" id="KW-0812">Transmembrane</keyword>
<feature type="region of interest" description="Disordered" evidence="7">
    <location>
        <begin position="853"/>
        <end position="917"/>
    </location>
</feature>
<evidence type="ECO:0000259" key="10">
    <source>
        <dbReference type="PROSITE" id="PS51004"/>
    </source>
</evidence>
<sequence length="1192" mass="133466">MAYDSGRRKLIVGAKNAFVSLDTSDISLSPRVYPVPVNQAIKSTCTSARPTKVQQCENFVRVLLVHDDTLLVCGTNAYQPICQNRSLSNLDNMLTNPQNYYCPSDPTVDNGAIVDGNKIAFSYNHNGNPTIQMSELENVNSYVRSEVNNRWLNDPHYVAEISLPGEIFFFFREHATEAETVEKMIFSRVSRICKNDQGAPNAGLRHMMTSFQKARLDCSLPGQYPYYFNYMKHVQHISGTYNPNGIHTKRDLFYGVFTTATNGVVTSSAICVYDVKALNTSFFSDFKAQRFNDTNSGPKLDVDSAWIRQKNPLVDRYRLCKQSPTTAADEAKVAFKYQLMYNPVQPLTGRPLYVRTGQFSRIAIDQVTAKSGEVYDVMFVSLDTGHVDKVVMLLDSATRKFTKAHKIETIDVLPSYAKGNNRKILSMELHKANSKSYLYLGTETLVAQVPLSQCQRYKSCEDCLGIKDPYCGWNTQSNLCTTMPSSNMQHWLQRLDDRTVDSCPCVSSCSLTATSVSYTSAVLSVSLSGTNCNSGAALLRDNIIYKNYTNRITSTNIQVDNLSPGKSFTFEMRPFQAKTCGNLCNTKVTTKAGTPILNELSIQNNRINIKWRAVADLPTNKAIYYQIYRKGDNCTKFIHTTTTTAEKSLTYEDGNIRTNQQYDYSVRACYSNKTEDCVASQWKSISTSGIIIPTVSSIFSSVGVTSNPQGQGNGVNVWLYAFISTAGLLVITVIVAIYLLCRQSNKRKTFYTGEDSKNVTELDTITTPNTPAASITSTPMKNNNASIQQFVNLTKNEELHRSNNNLSMSTSNTLNSVNGIPPNYDKCMDNPNLAYESMKPEDQVDYSTNSLKRDLPKAYHNGPYNSLPAEFRKNGLDGKQQSTNGYDSDIVVPKHGMHTNTLPHNITNQSGRGQSSARKQLFHSLPRDASLNSQDYKIRRPKKLDLLPLHDEDELSTPDDETRYNSLGRQSSRRGNGSVYDSSPNDPLPPRSPRKKQYDSMQSASEDEIRYNSMNRRTPRKQKILPGSKSHTNSPVDPLASSQNKFGSLNREMNRSRSYDPEYSMASIYGTTPRQLSVQHNRNYDYNPSLSQIPSDDNYEHGYQSDGRTPRSRRGSNDYPSSNSRRGSLNRDPSVSGTIPRSKYVRELSAGNHRGPGNLEISSSSSHRSSNRSDAMIESFYLLKAYTVVNLT</sequence>
<keyword evidence="3 8" id="KW-0472">Membrane</keyword>
<dbReference type="Pfam" id="PF01437">
    <property type="entry name" value="PSI"/>
    <property type="match status" value="1"/>
</dbReference>
<dbReference type="GeneID" id="6751381"/>
<evidence type="ECO:0000256" key="3">
    <source>
        <dbReference type="ARBA" id="ARBA00023136"/>
    </source>
</evidence>
<dbReference type="PROSITE" id="PS50853">
    <property type="entry name" value="FN3"/>
    <property type="match status" value="1"/>
</dbReference>
<dbReference type="GO" id="GO:0030335">
    <property type="term" value="P:positive regulation of cell migration"/>
    <property type="evidence" value="ECO:0000318"/>
    <property type="project" value="GO_Central"/>
</dbReference>
<feature type="region of interest" description="Disordered" evidence="7">
    <location>
        <begin position="1084"/>
        <end position="1172"/>
    </location>
</feature>
<dbReference type="InterPro" id="IPR036352">
    <property type="entry name" value="Semap_dom_sf"/>
</dbReference>
<dbReference type="Gene3D" id="2.60.40.10">
    <property type="entry name" value="Immunoglobulins"/>
    <property type="match status" value="1"/>
</dbReference>
<evidence type="ECO:0000256" key="8">
    <source>
        <dbReference type="SAM" id="Phobius"/>
    </source>
</evidence>
<dbReference type="SUPFAM" id="SSF101912">
    <property type="entry name" value="Sema domain"/>
    <property type="match status" value="1"/>
</dbReference>
<dbReference type="PANTHER" id="PTHR11036:SF127">
    <property type="entry name" value="SEMAPHORIN-1A"/>
    <property type="match status" value="1"/>
</dbReference>
<dbReference type="InterPro" id="IPR003961">
    <property type="entry name" value="FN3_dom"/>
</dbReference>
<dbReference type="Pfam" id="PF01403">
    <property type="entry name" value="Sema"/>
    <property type="match status" value="1"/>
</dbReference>
<organism evidence="11 12">
    <name type="scientific">Trichoplax adhaerens</name>
    <name type="common">Trichoplax reptans</name>
    <dbReference type="NCBI Taxonomy" id="10228"/>
    <lineage>
        <taxon>Eukaryota</taxon>
        <taxon>Metazoa</taxon>
        <taxon>Placozoa</taxon>
        <taxon>Uniplacotomia</taxon>
        <taxon>Trichoplacea</taxon>
        <taxon>Trichoplacidae</taxon>
        <taxon>Trichoplax</taxon>
    </lineage>
</organism>
<feature type="compositionally biased region" description="Polar residues" evidence="7">
    <location>
        <begin position="898"/>
        <end position="917"/>
    </location>
</feature>
<evidence type="ECO:0000256" key="1">
    <source>
        <dbReference type="ARBA" id="ARBA00004370"/>
    </source>
</evidence>
<comment type="caution">
    <text evidence="6">Lacks conserved residue(s) required for the propagation of feature annotation.</text>
</comment>
<dbReference type="GO" id="GO:0005886">
    <property type="term" value="C:plasma membrane"/>
    <property type="evidence" value="ECO:0000318"/>
    <property type="project" value="GO_Central"/>
</dbReference>
<dbReference type="HOGENOM" id="CLU_271727_0_0_1"/>
<dbReference type="GO" id="GO:0030215">
    <property type="term" value="F:semaphorin receptor binding"/>
    <property type="evidence" value="ECO:0007669"/>
    <property type="project" value="InterPro"/>
</dbReference>
<evidence type="ECO:0000259" key="9">
    <source>
        <dbReference type="PROSITE" id="PS50853"/>
    </source>
</evidence>
<dbReference type="CTD" id="6751381"/>
<dbReference type="InterPro" id="IPR013783">
    <property type="entry name" value="Ig-like_fold"/>
</dbReference>
<dbReference type="OrthoDB" id="9988752at2759"/>
<gene>
    <name evidence="11" type="ORF">TRIADDRAFT_53879</name>
</gene>
<dbReference type="SUPFAM" id="SSF49265">
    <property type="entry name" value="Fibronectin type III"/>
    <property type="match status" value="1"/>
</dbReference>
<dbReference type="InterPro" id="IPR016201">
    <property type="entry name" value="PSI"/>
</dbReference>
<dbReference type="Gene3D" id="2.130.10.10">
    <property type="entry name" value="YVTN repeat-like/Quinoprotein amine dehydrogenase"/>
    <property type="match status" value="1"/>
</dbReference>
<dbReference type="SUPFAM" id="SSF103575">
    <property type="entry name" value="Plexin repeat"/>
    <property type="match status" value="1"/>
</dbReference>
<evidence type="ECO:0000256" key="6">
    <source>
        <dbReference type="PROSITE-ProRule" id="PRU00352"/>
    </source>
</evidence>
<dbReference type="GO" id="GO:0045499">
    <property type="term" value="F:chemorepellent activity"/>
    <property type="evidence" value="ECO:0000318"/>
    <property type="project" value="GO_Central"/>
</dbReference>
<protein>
    <recommendedName>
        <fullName evidence="13">Sema domain-containing protein</fullName>
    </recommendedName>
</protein>
<feature type="domain" description="Fibronectin type-III" evidence="9">
    <location>
        <begin position="591"/>
        <end position="690"/>
    </location>
</feature>
<comment type="subcellular location">
    <subcellularLocation>
        <location evidence="1">Membrane</location>
    </subcellularLocation>
</comment>
<evidence type="ECO:0000256" key="7">
    <source>
        <dbReference type="SAM" id="MobiDB-lite"/>
    </source>
</evidence>
<dbReference type="Gene3D" id="3.30.1680.10">
    <property type="entry name" value="ligand-binding face of the semaphorins, domain 2"/>
    <property type="match status" value="1"/>
</dbReference>
<feature type="region of interest" description="Disordered" evidence="7">
    <location>
        <begin position="949"/>
        <end position="1058"/>
    </location>
</feature>
<name>B3RQE7_TRIAD</name>
<evidence type="ECO:0000256" key="5">
    <source>
        <dbReference type="ARBA" id="ARBA00023180"/>
    </source>
</evidence>
<dbReference type="InParanoid" id="B3RQE7"/>
<keyword evidence="8" id="KW-1133">Transmembrane helix</keyword>
<dbReference type="InterPro" id="IPR001627">
    <property type="entry name" value="Semap_dom"/>
</dbReference>
<evidence type="ECO:0008006" key="13">
    <source>
        <dbReference type="Google" id="ProtNLM"/>
    </source>
</evidence>
<dbReference type="InterPro" id="IPR036116">
    <property type="entry name" value="FN3_sf"/>
</dbReference>